<reference evidence="2" key="2">
    <citation type="journal article" date="2014" name="ISME J.">
        <title>Microbial stratification in low pH oxic and suboxic macroscopic growths along an acid mine drainage.</title>
        <authorList>
            <person name="Mendez-Garcia C."/>
            <person name="Mesa V."/>
            <person name="Sprenger R.R."/>
            <person name="Richter M."/>
            <person name="Diez M.S."/>
            <person name="Solano J."/>
            <person name="Bargiela R."/>
            <person name="Golyshina O.V."/>
            <person name="Manteca A."/>
            <person name="Ramos J.L."/>
            <person name="Gallego J.R."/>
            <person name="Llorente I."/>
            <person name="Martins Dos Santos V.A."/>
            <person name="Jensen O.N."/>
            <person name="Pelaez A.I."/>
            <person name="Sanchez J."/>
            <person name="Ferrer M."/>
        </authorList>
    </citation>
    <scope>NUCLEOTIDE SEQUENCE</scope>
</reference>
<dbReference type="AlphaFoldDB" id="T1A8J5"/>
<dbReference type="EMBL" id="AUZX01013060">
    <property type="protein sequence ID" value="EQD37214.1"/>
    <property type="molecule type" value="Genomic_DNA"/>
</dbReference>
<proteinExistence type="predicted"/>
<name>T1A8J5_9ZZZZ</name>
<dbReference type="SUPFAM" id="SSF53756">
    <property type="entry name" value="UDP-Glycosyltransferase/glycogen phosphorylase"/>
    <property type="match status" value="1"/>
</dbReference>
<feature type="domain" description="Glycosyltransferase subfamily 4-like N-terminal" evidence="1">
    <location>
        <begin position="15"/>
        <end position="150"/>
    </location>
</feature>
<accession>T1A8J5</accession>
<comment type="caution">
    <text evidence="2">The sequence shown here is derived from an EMBL/GenBank/DDBJ whole genome shotgun (WGS) entry which is preliminary data.</text>
</comment>
<protein>
    <submittedName>
        <fullName evidence="2">Group 1 glycosyl transferase</fullName>
    </submittedName>
</protein>
<dbReference type="InterPro" id="IPR028098">
    <property type="entry name" value="Glyco_trans_4-like_N"/>
</dbReference>
<sequence length="152" mass="17233">MRVAFLGHAVGRHADGLTSYSEEVAEGLIRRGEEVFFHHARRDGSQVPVDPGHTIAWATMRFKTVTVPMPGFRPRMRSWLAAHRPDVTHCSLSFTLDDGWVGAAAERLGSARVATFHLPFGREGSGRALVMRELHRFWARRLDHYQRVIVFT</sequence>
<keyword evidence="2" id="KW-0808">Transferase</keyword>
<dbReference type="Gene3D" id="3.40.50.2000">
    <property type="entry name" value="Glycogen Phosphorylase B"/>
    <property type="match status" value="1"/>
</dbReference>
<evidence type="ECO:0000259" key="1">
    <source>
        <dbReference type="Pfam" id="PF13439"/>
    </source>
</evidence>
<reference evidence="2" key="1">
    <citation type="submission" date="2013-08" db="EMBL/GenBank/DDBJ databases">
        <authorList>
            <person name="Mendez C."/>
            <person name="Richter M."/>
            <person name="Ferrer M."/>
            <person name="Sanchez J."/>
        </authorList>
    </citation>
    <scope>NUCLEOTIDE SEQUENCE</scope>
</reference>
<organism evidence="2">
    <name type="scientific">mine drainage metagenome</name>
    <dbReference type="NCBI Taxonomy" id="410659"/>
    <lineage>
        <taxon>unclassified sequences</taxon>
        <taxon>metagenomes</taxon>
        <taxon>ecological metagenomes</taxon>
    </lineage>
</organism>
<feature type="non-terminal residue" evidence="2">
    <location>
        <position position="152"/>
    </location>
</feature>
<dbReference type="Pfam" id="PF13439">
    <property type="entry name" value="Glyco_transf_4"/>
    <property type="match status" value="1"/>
</dbReference>
<gene>
    <name evidence="2" type="ORF">B1A_17744</name>
</gene>
<evidence type="ECO:0000313" key="2">
    <source>
        <dbReference type="EMBL" id="EQD37214.1"/>
    </source>
</evidence>
<dbReference type="GO" id="GO:0016740">
    <property type="term" value="F:transferase activity"/>
    <property type="evidence" value="ECO:0007669"/>
    <property type="project" value="UniProtKB-KW"/>
</dbReference>